<name>A0A183MD46_9TREM</name>
<organism evidence="1 2">
    <name type="scientific">Schistosoma margrebowiei</name>
    <dbReference type="NCBI Taxonomy" id="48269"/>
    <lineage>
        <taxon>Eukaryota</taxon>
        <taxon>Metazoa</taxon>
        <taxon>Spiralia</taxon>
        <taxon>Lophotrochozoa</taxon>
        <taxon>Platyhelminthes</taxon>
        <taxon>Trematoda</taxon>
        <taxon>Digenea</taxon>
        <taxon>Strigeidida</taxon>
        <taxon>Schistosomatoidea</taxon>
        <taxon>Schistosomatidae</taxon>
        <taxon>Schistosoma</taxon>
    </lineage>
</organism>
<dbReference type="EMBL" id="UZAI01012017">
    <property type="protein sequence ID" value="VDP09607.1"/>
    <property type="molecule type" value="Genomic_DNA"/>
</dbReference>
<accession>A0A183MD46</accession>
<gene>
    <name evidence="1" type="ORF">SMRZ_LOCUS13971</name>
</gene>
<evidence type="ECO:0000313" key="1">
    <source>
        <dbReference type="EMBL" id="VDP09607.1"/>
    </source>
</evidence>
<protein>
    <submittedName>
        <fullName evidence="1">Uncharacterized protein</fullName>
    </submittedName>
</protein>
<proteinExistence type="predicted"/>
<dbReference type="InterPro" id="IPR045609">
    <property type="entry name" value="DUF6451"/>
</dbReference>
<reference evidence="1 2" key="1">
    <citation type="submission" date="2018-11" db="EMBL/GenBank/DDBJ databases">
        <authorList>
            <consortium name="Pathogen Informatics"/>
        </authorList>
    </citation>
    <scope>NUCLEOTIDE SEQUENCE [LARGE SCALE GENOMIC DNA]</scope>
    <source>
        <strain evidence="1 2">Zambia</strain>
    </source>
</reference>
<keyword evidence="2" id="KW-1185">Reference proteome</keyword>
<sequence>METFTYLGSIVDERGGSDADAKARIDKARVAFLKFKNTWNSKQLSGSIKVRIFNMNVQTVLLYGAET</sequence>
<dbReference type="Proteomes" id="UP000277204">
    <property type="component" value="Unassembled WGS sequence"/>
</dbReference>
<dbReference type="Pfam" id="PF20049">
    <property type="entry name" value="DUF6451"/>
    <property type="match status" value="1"/>
</dbReference>
<dbReference type="AlphaFoldDB" id="A0A183MD46"/>
<evidence type="ECO:0000313" key="2">
    <source>
        <dbReference type="Proteomes" id="UP000277204"/>
    </source>
</evidence>